<protein>
    <submittedName>
        <fullName evidence="1">Tetratricopeptide repeat protein</fullName>
    </submittedName>
</protein>
<dbReference type="SMART" id="SM00028">
    <property type="entry name" value="TPR"/>
    <property type="match status" value="3"/>
</dbReference>
<dbReference type="SUPFAM" id="SSF48452">
    <property type="entry name" value="TPR-like"/>
    <property type="match status" value="1"/>
</dbReference>
<dbReference type="InterPro" id="IPR011990">
    <property type="entry name" value="TPR-like_helical_dom_sf"/>
</dbReference>
<reference evidence="2" key="1">
    <citation type="journal article" date="2019" name="Int. J. Syst. Evol. Microbiol.">
        <title>The Global Catalogue of Microorganisms (GCM) 10K type strain sequencing project: providing services to taxonomists for standard genome sequencing and annotation.</title>
        <authorList>
            <consortium name="The Broad Institute Genomics Platform"/>
            <consortium name="The Broad Institute Genome Sequencing Center for Infectious Disease"/>
            <person name="Wu L."/>
            <person name="Ma J."/>
        </authorList>
    </citation>
    <scope>NUCLEOTIDE SEQUENCE [LARGE SCALE GENOMIC DNA]</scope>
    <source>
        <strain evidence="2">CCUG 61485</strain>
    </source>
</reference>
<accession>A0ABW3Y7G0</accession>
<dbReference type="Gene3D" id="1.25.40.10">
    <property type="entry name" value="Tetratricopeptide repeat domain"/>
    <property type="match status" value="1"/>
</dbReference>
<name>A0ABW3Y7G0_9FLAO</name>
<dbReference type="InterPro" id="IPR019734">
    <property type="entry name" value="TPR_rpt"/>
</dbReference>
<proteinExistence type="predicted"/>
<dbReference type="EMBL" id="JBHTMY010000008">
    <property type="protein sequence ID" value="MFD1316957.1"/>
    <property type="molecule type" value="Genomic_DNA"/>
</dbReference>
<dbReference type="RefSeq" id="WP_377180521.1">
    <property type="nucleotide sequence ID" value="NZ_JBHTMY010000008.1"/>
</dbReference>
<dbReference type="Pfam" id="PF13181">
    <property type="entry name" value="TPR_8"/>
    <property type="match status" value="1"/>
</dbReference>
<evidence type="ECO:0000313" key="2">
    <source>
        <dbReference type="Proteomes" id="UP001597201"/>
    </source>
</evidence>
<evidence type="ECO:0000313" key="1">
    <source>
        <dbReference type="EMBL" id="MFD1316957.1"/>
    </source>
</evidence>
<dbReference type="Proteomes" id="UP001597201">
    <property type="component" value="Unassembled WGS sequence"/>
</dbReference>
<feature type="non-terminal residue" evidence="1">
    <location>
        <position position="1"/>
    </location>
</feature>
<keyword evidence="2" id="KW-1185">Reference proteome</keyword>
<comment type="caution">
    <text evidence="1">The sequence shown here is derived from an EMBL/GenBank/DDBJ whole genome shotgun (WGS) entry which is preliminary data.</text>
</comment>
<gene>
    <name evidence="1" type="ORF">ACFQ39_15140</name>
</gene>
<organism evidence="1 2">
    <name type="scientific">Namhaeicola litoreus</name>
    <dbReference type="NCBI Taxonomy" id="1052145"/>
    <lineage>
        <taxon>Bacteria</taxon>
        <taxon>Pseudomonadati</taxon>
        <taxon>Bacteroidota</taxon>
        <taxon>Flavobacteriia</taxon>
        <taxon>Flavobacteriales</taxon>
        <taxon>Flavobacteriaceae</taxon>
        <taxon>Namhaeicola</taxon>
    </lineage>
</organism>
<sequence length="198" mass="22625">ISCKTEENKLTTVNKNPLIQYYKVGKEVSISSSDFQMGEENEFYEKGVTLILNGDFKGGETEFLKALSINPNSIIALNNLGNLKFMLREFPDAINYLNESIRLSDSTYFPAVLNLGRLYGLLGEDKKAEKLFNHIIENSEVDFLIGVSHFGLAQMYLDYGWIEKAKLSFSKSEFKLKPYSDFEPDLDTLKLEIENYNK</sequence>